<accession>A0A444Z9V8</accession>
<evidence type="ECO:0000256" key="1">
    <source>
        <dbReference type="ARBA" id="ARBA00001971"/>
    </source>
</evidence>
<evidence type="ECO:0000256" key="10">
    <source>
        <dbReference type="SAM" id="Phobius"/>
    </source>
</evidence>
<dbReference type="GO" id="GO:0004497">
    <property type="term" value="F:monooxygenase activity"/>
    <property type="evidence" value="ECO:0007669"/>
    <property type="project" value="UniProtKB-KW"/>
</dbReference>
<keyword evidence="10" id="KW-0812">Transmembrane</keyword>
<dbReference type="PANTHER" id="PTHR47953">
    <property type="entry name" value="OS08G0105600 PROTEIN"/>
    <property type="match status" value="1"/>
</dbReference>
<dbReference type="GO" id="GO:0016705">
    <property type="term" value="F:oxidoreductase activity, acting on paired donors, with incorporation or reduction of molecular oxygen"/>
    <property type="evidence" value="ECO:0007669"/>
    <property type="project" value="InterPro"/>
</dbReference>
<organism evidence="11 12">
    <name type="scientific">Arachis hypogaea</name>
    <name type="common">Peanut</name>
    <dbReference type="NCBI Taxonomy" id="3818"/>
    <lineage>
        <taxon>Eukaryota</taxon>
        <taxon>Viridiplantae</taxon>
        <taxon>Streptophyta</taxon>
        <taxon>Embryophyta</taxon>
        <taxon>Tracheophyta</taxon>
        <taxon>Spermatophyta</taxon>
        <taxon>Magnoliopsida</taxon>
        <taxon>eudicotyledons</taxon>
        <taxon>Gunneridae</taxon>
        <taxon>Pentapetalae</taxon>
        <taxon>rosids</taxon>
        <taxon>fabids</taxon>
        <taxon>Fabales</taxon>
        <taxon>Fabaceae</taxon>
        <taxon>Papilionoideae</taxon>
        <taxon>50 kb inversion clade</taxon>
        <taxon>dalbergioids sensu lato</taxon>
        <taxon>Dalbergieae</taxon>
        <taxon>Pterocarpus clade</taxon>
        <taxon>Arachis</taxon>
    </lineage>
</organism>
<comment type="similarity">
    <text evidence="2 9">Belongs to the cytochrome P450 family.</text>
</comment>
<dbReference type="STRING" id="3818.A0A444Z9V8"/>
<evidence type="ECO:0000313" key="12">
    <source>
        <dbReference type="Proteomes" id="UP000289738"/>
    </source>
</evidence>
<dbReference type="AlphaFoldDB" id="A0A444Z9V8"/>
<gene>
    <name evidence="11" type="ORF">Ahy_B05g079450</name>
</gene>
<dbReference type="InterPro" id="IPR052306">
    <property type="entry name" value="CYP450_71D"/>
</dbReference>
<evidence type="ECO:0000256" key="3">
    <source>
        <dbReference type="ARBA" id="ARBA00022617"/>
    </source>
</evidence>
<dbReference type="Gene3D" id="1.10.630.10">
    <property type="entry name" value="Cytochrome P450"/>
    <property type="match status" value="1"/>
</dbReference>
<dbReference type="PANTHER" id="PTHR47953:SF16">
    <property type="entry name" value="CYTOCHROME P450 71D8"/>
    <property type="match status" value="1"/>
</dbReference>
<evidence type="ECO:0000256" key="2">
    <source>
        <dbReference type="ARBA" id="ARBA00010617"/>
    </source>
</evidence>
<dbReference type="GO" id="GO:0005506">
    <property type="term" value="F:iron ion binding"/>
    <property type="evidence" value="ECO:0007669"/>
    <property type="project" value="InterPro"/>
</dbReference>
<dbReference type="PRINTS" id="PR00385">
    <property type="entry name" value="P450"/>
</dbReference>
<dbReference type="OrthoDB" id="2789670at2759"/>
<dbReference type="Gramene" id="arahy.Tifrunner.gnm2.ann2.Ah15g086700.1">
    <property type="protein sequence ID" value="arahy.Tifrunner.gnm2.ann2.Ah15g086700.1-CDS"/>
    <property type="gene ID" value="arahy.Tifrunner.gnm2.ann2.Ah15g086700"/>
</dbReference>
<comment type="cofactor">
    <cofactor evidence="1 8">
        <name>heme</name>
        <dbReference type="ChEBI" id="CHEBI:30413"/>
    </cofactor>
</comment>
<dbReference type="Pfam" id="PF00067">
    <property type="entry name" value="p450"/>
    <property type="match status" value="1"/>
</dbReference>
<dbReference type="InterPro" id="IPR002401">
    <property type="entry name" value="Cyt_P450_E_grp-I"/>
</dbReference>
<evidence type="ECO:0000256" key="9">
    <source>
        <dbReference type="RuleBase" id="RU000461"/>
    </source>
</evidence>
<dbReference type="InterPro" id="IPR036396">
    <property type="entry name" value="Cyt_P450_sf"/>
</dbReference>
<feature type="transmembrane region" description="Helical" evidence="10">
    <location>
        <begin position="6"/>
        <end position="30"/>
    </location>
</feature>
<feature type="transmembrane region" description="Helical" evidence="10">
    <location>
        <begin position="449"/>
        <end position="471"/>
    </location>
</feature>
<dbReference type="CDD" id="cd11072">
    <property type="entry name" value="CYP71-like"/>
    <property type="match status" value="1"/>
</dbReference>
<dbReference type="FunFam" id="1.10.630.10:FF:000043">
    <property type="entry name" value="Cytochrome P450 99A2"/>
    <property type="match status" value="1"/>
</dbReference>
<proteinExistence type="inferred from homology"/>
<name>A0A444Z9V8_ARAHY</name>
<sequence>MESESYFLLVLIIIIFLLLMLIMHVLNYNLTQKLPPGPRKLPIIGNLHQLAAAGSLPPRSFRELAKKYGPIMHLKLGENPTVVISSPELAMEILKTHDSCFLKRPRILAAESFSFGSSDIAFAPCGEMWRQLRKICTLELLSVERVRSLSRVREEESVKFIESIRESSGSAVNLKTMIFSLISASVYRSAFGKIPEDKNEIDEFVSLIRKAIEMGSGFYLCDLFPSVKPLYYVTGMKFKVERMKKKLEKIFENIITEHQHKQVNVGGDNAKEEEDLVDVLLRLHKNSSTTHQFHITTNTIKAVIMDIFAAGTDTSASTLEWAMSEMVRNPRVMAKSQAEVREAFRGKQRIHESDVDKLSYLKSVIKETLRLHPPTPLLIPRECTERNTIGGYEIGVGTRVMVNAWAMGRDPEYWHDAEKFIPERFDGNCSIGFRRTSFEYLPFGAGRRICPGIAFGLATIMFPLALLLYHFNWELPSAMKPEDLDMTEHFGLAMERKNDLCLIPSLVM</sequence>
<feature type="binding site" description="axial binding residue" evidence="8">
    <location>
        <position position="450"/>
    </location>
    <ligand>
        <name>heme</name>
        <dbReference type="ChEBI" id="CHEBI:30413"/>
    </ligand>
    <ligandPart>
        <name>Fe</name>
        <dbReference type="ChEBI" id="CHEBI:18248"/>
    </ligandPart>
</feature>
<dbReference type="InterPro" id="IPR001128">
    <property type="entry name" value="Cyt_P450"/>
</dbReference>
<dbReference type="SUPFAM" id="SSF48264">
    <property type="entry name" value="Cytochrome P450"/>
    <property type="match status" value="1"/>
</dbReference>
<dbReference type="SMR" id="A0A444Z9V8"/>
<dbReference type="PROSITE" id="PS00086">
    <property type="entry name" value="CYTOCHROME_P450"/>
    <property type="match status" value="1"/>
</dbReference>
<dbReference type="Proteomes" id="UP000289738">
    <property type="component" value="Chromosome B05"/>
</dbReference>
<protein>
    <recommendedName>
        <fullName evidence="13">Cytochrome P450</fullName>
    </recommendedName>
</protein>
<dbReference type="PRINTS" id="PR00463">
    <property type="entry name" value="EP450I"/>
</dbReference>
<evidence type="ECO:0000256" key="7">
    <source>
        <dbReference type="ARBA" id="ARBA00023033"/>
    </source>
</evidence>
<keyword evidence="5 9" id="KW-0560">Oxidoreductase</keyword>
<keyword evidence="6 8" id="KW-0408">Iron</keyword>
<evidence type="ECO:0000313" key="11">
    <source>
        <dbReference type="EMBL" id="RYR10962.1"/>
    </source>
</evidence>
<evidence type="ECO:0000256" key="6">
    <source>
        <dbReference type="ARBA" id="ARBA00023004"/>
    </source>
</evidence>
<comment type="caution">
    <text evidence="11">The sequence shown here is derived from an EMBL/GenBank/DDBJ whole genome shotgun (WGS) entry which is preliminary data.</text>
</comment>
<keyword evidence="10" id="KW-1133">Transmembrane helix</keyword>
<keyword evidence="7 9" id="KW-0503">Monooxygenase</keyword>
<keyword evidence="3 8" id="KW-0349">Heme</keyword>
<evidence type="ECO:0008006" key="13">
    <source>
        <dbReference type="Google" id="ProtNLM"/>
    </source>
</evidence>
<dbReference type="GO" id="GO:0020037">
    <property type="term" value="F:heme binding"/>
    <property type="evidence" value="ECO:0007669"/>
    <property type="project" value="InterPro"/>
</dbReference>
<keyword evidence="10" id="KW-0472">Membrane</keyword>
<evidence type="ECO:0000256" key="5">
    <source>
        <dbReference type="ARBA" id="ARBA00023002"/>
    </source>
</evidence>
<reference evidence="11 12" key="1">
    <citation type="submission" date="2019-01" db="EMBL/GenBank/DDBJ databases">
        <title>Sequencing of cultivated peanut Arachis hypogaea provides insights into genome evolution and oil improvement.</title>
        <authorList>
            <person name="Chen X."/>
        </authorList>
    </citation>
    <scope>NUCLEOTIDE SEQUENCE [LARGE SCALE GENOMIC DNA]</scope>
    <source>
        <strain evidence="12">cv. Fuhuasheng</strain>
        <tissue evidence="11">Leaves</tissue>
    </source>
</reference>
<evidence type="ECO:0000256" key="4">
    <source>
        <dbReference type="ARBA" id="ARBA00022723"/>
    </source>
</evidence>
<dbReference type="InterPro" id="IPR017972">
    <property type="entry name" value="Cyt_P450_CS"/>
</dbReference>
<keyword evidence="4 8" id="KW-0479">Metal-binding</keyword>
<dbReference type="EMBL" id="SDMP01000015">
    <property type="protein sequence ID" value="RYR10962.1"/>
    <property type="molecule type" value="Genomic_DNA"/>
</dbReference>
<evidence type="ECO:0000256" key="8">
    <source>
        <dbReference type="PIRSR" id="PIRSR602401-1"/>
    </source>
</evidence>
<keyword evidence="12" id="KW-1185">Reference proteome</keyword>